<sequence length="349" mass="37576">MKRFSVRWFSQQFVLALCVVPFAVSAEMQGLSDAQLADVQGQGLGIVLDDFKFAHGTDVDNGRIFRIGGIKSSAGEDVEIVVNQLYISGSGSNYGQNLSPVNLGRLTNPFSIDLEDGDNIGIPGKAVLSVNAPSKVSAADGFSCLDAGAGAGSGTCSSRPSGANRLGERPDVGLQLNVKVGDNQSSNLNVHAKSAVIDGSHIRLWGDDDRQQLVGQFKLNFYTPELSINACEQDGSDCGSRIKMTNFALELALGNKLQPMYLDVDGSGNFVAEIETIRRPAQGAIAQDGTRQNSNKAEWDFYEDYYTNPDYRSNLRIGNFSVGDRDFGSARVEGMLIQHLKIDTHDLAP</sequence>
<gene>
    <name evidence="2" type="ORF">C8D92_1092</name>
</gene>
<feature type="chain" id="PRO_5015625833" evidence="1">
    <location>
        <begin position="27"/>
        <end position="349"/>
    </location>
</feature>
<protein>
    <submittedName>
        <fullName evidence="2">Uncharacterized protein</fullName>
    </submittedName>
</protein>
<evidence type="ECO:0000256" key="1">
    <source>
        <dbReference type="SAM" id="SignalP"/>
    </source>
</evidence>
<proteinExistence type="predicted"/>
<dbReference type="EMBL" id="QEKQ01000009">
    <property type="protein sequence ID" value="PVY70255.1"/>
    <property type="molecule type" value="Genomic_DNA"/>
</dbReference>
<organism evidence="2 3">
    <name type="scientific">Tamilnaduibacter salinus</name>
    <dbReference type="NCBI Taxonomy" id="1484056"/>
    <lineage>
        <taxon>Bacteria</taxon>
        <taxon>Pseudomonadati</taxon>
        <taxon>Pseudomonadota</taxon>
        <taxon>Gammaproteobacteria</taxon>
        <taxon>Pseudomonadales</taxon>
        <taxon>Marinobacteraceae</taxon>
        <taxon>Tamilnaduibacter</taxon>
    </lineage>
</organism>
<name>A0A2U1CTU3_9GAMM</name>
<dbReference type="AlphaFoldDB" id="A0A2U1CTU3"/>
<feature type="signal peptide" evidence="1">
    <location>
        <begin position="1"/>
        <end position="26"/>
    </location>
</feature>
<evidence type="ECO:0000313" key="3">
    <source>
        <dbReference type="Proteomes" id="UP000245887"/>
    </source>
</evidence>
<accession>A0A2U1CTU3</accession>
<evidence type="ECO:0000313" key="2">
    <source>
        <dbReference type="EMBL" id="PVY70255.1"/>
    </source>
</evidence>
<comment type="caution">
    <text evidence="2">The sequence shown here is derived from an EMBL/GenBank/DDBJ whole genome shotgun (WGS) entry which is preliminary data.</text>
</comment>
<dbReference type="Proteomes" id="UP000245887">
    <property type="component" value="Unassembled WGS sequence"/>
</dbReference>
<reference evidence="2 3" key="1">
    <citation type="submission" date="2018-04" db="EMBL/GenBank/DDBJ databases">
        <title>Genomic Encyclopedia of Type Strains, Phase IV (KMG-IV): sequencing the most valuable type-strain genomes for metagenomic binning, comparative biology and taxonomic classification.</title>
        <authorList>
            <person name="Goeker M."/>
        </authorList>
    </citation>
    <scope>NUCLEOTIDE SEQUENCE [LARGE SCALE GENOMIC DNA]</scope>
    <source>
        <strain evidence="2 3">DSM 28688</strain>
    </source>
</reference>
<dbReference type="RefSeq" id="WP_228151305.1">
    <property type="nucleotide sequence ID" value="NZ_NMPM01000120.1"/>
</dbReference>
<keyword evidence="1" id="KW-0732">Signal</keyword>